<dbReference type="Proteomes" id="UP001161247">
    <property type="component" value="Chromosome 1"/>
</dbReference>
<keyword evidence="8 10" id="KW-0472">Membrane</keyword>
<evidence type="ECO:0000256" key="7">
    <source>
        <dbReference type="ARBA" id="ARBA00022989"/>
    </source>
</evidence>
<dbReference type="PANTHER" id="PTHR11365:SF2">
    <property type="entry name" value="5-OXOPROLINASE"/>
    <property type="match status" value="1"/>
</dbReference>
<evidence type="ECO:0000256" key="10">
    <source>
        <dbReference type="SAM" id="Phobius"/>
    </source>
</evidence>
<dbReference type="InterPro" id="IPR003593">
    <property type="entry name" value="AAA+_ATPase"/>
</dbReference>
<proteinExistence type="inferred from homology"/>
<accession>A0AAV1C3Q3</accession>
<dbReference type="PROSITE" id="PS00211">
    <property type="entry name" value="ABC_TRANSPORTER_1"/>
    <property type="match status" value="1"/>
</dbReference>
<feature type="transmembrane region" description="Helical" evidence="10">
    <location>
        <begin position="1684"/>
        <end position="1703"/>
    </location>
</feature>
<evidence type="ECO:0000256" key="9">
    <source>
        <dbReference type="SAM" id="MobiDB-lite"/>
    </source>
</evidence>
<feature type="transmembrane region" description="Helical" evidence="10">
    <location>
        <begin position="1759"/>
        <end position="1785"/>
    </location>
</feature>
<evidence type="ECO:0000256" key="8">
    <source>
        <dbReference type="ARBA" id="ARBA00023136"/>
    </source>
</evidence>
<keyword evidence="4 10" id="KW-0812">Transmembrane</keyword>
<gene>
    <name evidence="12" type="ORF">OLC1_LOCUS1980</name>
</gene>
<name>A0AAV1C3Q3_OLDCO</name>
<keyword evidence="7 10" id="KW-1133">Transmembrane helix</keyword>
<evidence type="ECO:0000259" key="11">
    <source>
        <dbReference type="PROSITE" id="PS50893"/>
    </source>
</evidence>
<dbReference type="InterPro" id="IPR013525">
    <property type="entry name" value="ABC2_TM"/>
</dbReference>
<evidence type="ECO:0000256" key="4">
    <source>
        <dbReference type="ARBA" id="ARBA00022692"/>
    </source>
</evidence>
<dbReference type="Pfam" id="PF02538">
    <property type="entry name" value="Hydantoinase_B"/>
    <property type="match status" value="1"/>
</dbReference>
<dbReference type="GO" id="GO:0017168">
    <property type="term" value="F:5-oxoprolinase (ATP-hydrolyzing) activity"/>
    <property type="evidence" value="ECO:0007669"/>
    <property type="project" value="TreeGrafter"/>
</dbReference>
<dbReference type="Pfam" id="PF05378">
    <property type="entry name" value="Hydant_A_N"/>
    <property type="match status" value="1"/>
</dbReference>
<dbReference type="InterPro" id="IPR043926">
    <property type="entry name" value="ABCG_dom"/>
</dbReference>
<keyword evidence="3" id="KW-0813">Transport</keyword>
<dbReference type="Pfam" id="PF00005">
    <property type="entry name" value="ABC_tran"/>
    <property type="match status" value="1"/>
</dbReference>
<dbReference type="InterPro" id="IPR017871">
    <property type="entry name" value="ABC_transporter-like_CS"/>
</dbReference>
<dbReference type="PANTHER" id="PTHR11365">
    <property type="entry name" value="5-OXOPROLINASE RELATED"/>
    <property type="match status" value="1"/>
</dbReference>
<dbReference type="GO" id="GO:0006749">
    <property type="term" value="P:glutathione metabolic process"/>
    <property type="evidence" value="ECO:0007669"/>
    <property type="project" value="TreeGrafter"/>
</dbReference>
<keyword evidence="5" id="KW-0547">Nucleotide-binding</keyword>
<feature type="region of interest" description="Disordered" evidence="9">
    <location>
        <begin position="1310"/>
        <end position="1339"/>
    </location>
</feature>
<dbReference type="Pfam" id="PF19278">
    <property type="entry name" value="Hydant_A_C"/>
    <property type="match status" value="1"/>
</dbReference>
<evidence type="ECO:0000256" key="1">
    <source>
        <dbReference type="ARBA" id="ARBA00004141"/>
    </source>
</evidence>
<dbReference type="Pfam" id="PF01061">
    <property type="entry name" value="ABC2_membrane"/>
    <property type="match status" value="1"/>
</dbReference>
<dbReference type="SUPFAM" id="SSF52540">
    <property type="entry name" value="P-loop containing nucleoside triphosphate hydrolases"/>
    <property type="match status" value="1"/>
</dbReference>
<dbReference type="PROSITE" id="PS50893">
    <property type="entry name" value="ABC_TRANSPORTER_2"/>
    <property type="match status" value="1"/>
</dbReference>
<evidence type="ECO:0000313" key="13">
    <source>
        <dbReference type="Proteomes" id="UP001161247"/>
    </source>
</evidence>
<dbReference type="EMBL" id="OX459118">
    <property type="protein sequence ID" value="CAI9089678.1"/>
    <property type="molecule type" value="Genomic_DNA"/>
</dbReference>
<dbReference type="GO" id="GO:0005524">
    <property type="term" value="F:ATP binding"/>
    <property type="evidence" value="ECO:0007669"/>
    <property type="project" value="UniProtKB-KW"/>
</dbReference>
<feature type="domain" description="ABC transporter" evidence="11">
    <location>
        <begin position="1346"/>
        <end position="1604"/>
    </location>
</feature>
<comment type="similarity">
    <text evidence="2">Belongs to the oxoprolinase family.</text>
</comment>
<comment type="subcellular location">
    <subcellularLocation>
        <location evidence="1">Membrane</location>
        <topology evidence="1">Multi-pass membrane protein</topology>
    </subcellularLocation>
</comment>
<reference evidence="12" key="1">
    <citation type="submission" date="2023-03" db="EMBL/GenBank/DDBJ databases">
        <authorList>
            <person name="Julca I."/>
        </authorList>
    </citation>
    <scope>NUCLEOTIDE SEQUENCE</scope>
</reference>
<dbReference type="SMART" id="SM00382">
    <property type="entry name" value="AAA"/>
    <property type="match status" value="1"/>
</dbReference>
<evidence type="ECO:0000313" key="12">
    <source>
        <dbReference type="EMBL" id="CAI9089678.1"/>
    </source>
</evidence>
<evidence type="ECO:0000256" key="3">
    <source>
        <dbReference type="ARBA" id="ARBA00022448"/>
    </source>
</evidence>
<dbReference type="GO" id="GO:0140359">
    <property type="term" value="F:ABC-type transporter activity"/>
    <property type="evidence" value="ECO:0007669"/>
    <property type="project" value="InterPro"/>
</dbReference>
<feature type="transmembrane region" description="Helical" evidence="10">
    <location>
        <begin position="1822"/>
        <end position="1844"/>
    </location>
</feature>
<protein>
    <submittedName>
        <fullName evidence="12">OLC1v1024297C1</fullName>
    </submittedName>
</protein>
<evidence type="ECO:0000256" key="2">
    <source>
        <dbReference type="ARBA" id="ARBA00010403"/>
    </source>
</evidence>
<dbReference type="FunFam" id="3.40.50.300:FF:001409">
    <property type="entry name" value="ABC transporter G family member 23"/>
    <property type="match status" value="1"/>
</dbReference>
<dbReference type="InterPro" id="IPR003439">
    <property type="entry name" value="ABC_transporter-like_ATP-bd"/>
</dbReference>
<dbReference type="Pfam" id="PF01968">
    <property type="entry name" value="Hydantoinase_A"/>
    <property type="match status" value="1"/>
</dbReference>
<dbReference type="InterPro" id="IPR027417">
    <property type="entry name" value="P-loop_NTPase"/>
</dbReference>
<dbReference type="InterPro" id="IPR002821">
    <property type="entry name" value="Hydantoinase_A"/>
</dbReference>
<feature type="compositionally biased region" description="Low complexity" evidence="9">
    <location>
        <begin position="1311"/>
        <end position="1338"/>
    </location>
</feature>
<dbReference type="GO" id="GO:0005829">
    <property type="term" value="C:cytosol"/>
    <property type="evidence" value="ECO:0007669"/>
    <property type="project" value="TreeGrafter"/>
</dbReference>
<feature type="transmembrane region" description="Helical" evidence="10">
    <location>
        <begin position="1791"/>
        <end position="1815"/>
    </location>
</feature>
<evidence type="ECO:0000256" key="5">
    <source>
        <dbReference type="ARBA" id="ARBA00022741"/>
    </source>
</evidence>
<keyword evidence="6" id="KW-0067">ATP-binding</keyword>
<organism evidence="12 13">
    <name type="scientific">Oldenlandia corymbosa var. corymbosa</name>
    <dbReference type="NCBI Taxonomy" id="529605"/>
    <lineage>
        <taxon>Eukaryota</taxon>
        <taxon>Viridiplantae</taxon>
        <taxon>Streptophyta</taxon>
        <taxon>Embryophyta</taxon>
        <taxon>Tracheophyta</taxon>
        <taxon>Spermatophyta</taxon>
        <taxon>Magnoliopsida</taxon>
        <taxon>eudicotyledons</taxon>
        <taxon>Gunneridae</taxon>
        <taxon>Pentapetalae</taxon>
        <taxon>asterids</taxon>
        <taxon>lamiids</taxon>
        <taxon>Gentianales</taxon>
        <taxon>Rubiaceae</taxon>
        <taxon>Rubioideae</taxon>
        <taxon>Spermacoceae</taxon>
        <taxon>Hedyotis-Oldenlandia complex</taxon>
        <taxon>Oldenlandia</taxon>
    </lineage>
</organism>
<dbReference type="Pfam" id="PF19055">
    <property type="entry name" value="ABC2_membrane_7"/>
    <property type="match status" value="1"/>
</dbReference>
<dbReference type="InterPro" id="IPR003692">
    <property type="entry name" value="Hydantoinase_B"/>
</dbReference>
<sequence length="1945" mass="214608">MGSTSAEKLRFCIDRGGTFTDVYAEIPGCPEARVMKLLSVDPSNYDDAPVEGIRRILEEFTGDIISRSSKVPTDKIEWIRMGTTVATNALLERKGERIALCVTKGFRDLLQIGNQARPNIFDLTVSKPSNLYEEVIEVDERVELVADGEKLDNDSSGSIIKGISGDLVRVIKPVDEEKLKPLLKGLMAKGINCLAVVLMHSYTFPDHEISVERLALQLGFRHVSLSSALTPMVRAVPRGLTASVDAYLTPVIKEYLSGFMSKFDEGLGKKLNVLFMQSDGGLAPESRFSGHKALLSGPAGGVVGYTQTLHGLETDKPLIGFDMGGTSTDVSRYAGTYEQVIETQIAGAIIQAPQLDINTVAAGGGSKLKFQFGAFRVGPESVGAHPGPVCYRKGGELAVTDANLILGYVIPDYFPSIFGPNENLPLDIDATRAEFEKLAKQINSYRKNQDLSAKDMTVEEIAHGFVKVANETMCRPIRQLTEMKGHETSNHALACFGGAGPQHACAIARSLGMKEVFIHRYCGILSAYGMGLADVVEEAQEPYSAVYGPESLIEVPIREENLMKQVRHKLQEQGFREGNIRTEVYLNLRYEGTDTAIMVKSPINEDGSKGDYAVEFVKLFQQEYGFKLQNRNILICDVRVRGIGVTNILKPKALESISDDPRSVDHYKVYFNNGWSDTPLFKLENLGYGHVISGPAIIMNGNSTVIVEPKCRALITKYGNIKIEIESTLTGAKAAGKVADVVQLSIFNNRFMGIAEQMGRTLQRTSISTNIKERLDFSCALFGPNGGLVANAPHVPVHLGAMSSSVRWQLKHWGNNLHEGDVLVTNHPSAGGSHLPDITVITPVFNKEKLVFFVASRGHHAEIGGITPGSMPPFSKAIWEEGAAIKGFKLVEKGVFQEEGITKLLKFPSSDNTVYNIPGTRRLQDNLSDLHAQVAANQRGISLIKELIEQYGLETVQAYMSYVQDNAEEAVREMLKDVASRVISKSTGEGHSVTIEEEDYMDDGSVIHLKLTIDGEKGEAFFDFSGTSPEVYGNWNAPEAVTAAAVIYCLRCLVNVDIPLNQGCLAPVKIYIPPGSFLSPSDKAAVVGGNVLTSQRVTDVILTAFQACACSQGCMNNLTFGDDTFGYYETIGGGSGAGPSWDGTSGVQCHMTNTRMTDPEIFEQRYPVFLHCFALRENSGGAGYHRGGDGLIREIEFRKPVVVSILSERRVHAPRGLKGGKDGSRGANFLITKDKRTIYLGGKNTVEAICSQISQTTKDQTLCRRIHQLHQYGRTSMRCKRETKLQTESKMALCFQPNGANLEEDSAILFSNSSDSPGESTSDSSSSSHRSSPANPSSTANLAYELSTRNLSYTINKQGWSSFLWSSMSRKKNQVEILKSVSFTAKSSEVLAIVGPSGTGKSSLLQVISGRVKDKDFRPKSVFLNDHSIGSPAQLRKICGFVAQDDDLLPLLTVKETLMFSAKFRLRELTAREREKRVDQLMNELGLVHVTDGFVGDEENRGISGGERKRVSIGVEMINDPPILLLDEPTSGLDSNSALQVMELLSFMAKSRQRTIVLSIHQPSYTMFEHISKFLILSSGSVVHNGSIIMLEETISKLGFQIPVQINALEFSMEIMDALKESYSENQDHFFLLDHKVPISQVQADGPLNHNGKKEGSRFFRHMYEIMVLCTRFLKIIYRTKQLLFARTMQALVGGFGLGSVYLKVRSDEGGVAERLGLFAFSLSFLLSSTVEALPIYLQERRVLMKEASRGAYKVSSYMIANTLVFLPFLFVVSVLFAVPVYWLVGLNPSVLAFAIFLLVVWLIVLMASSMVMFLSAISPDFISGNSLICTVLGAFFLFSGYFIPKECIPKYWIFMYYVSLYRYPLDCLLTNEYWSQRNECFSWSSTQKGYTQTQCLLTGNDVLQSRGLDRDTRGINFGIMFCFFVFYRILCWLILSRRVSKTII</sequence>
<feature type="transmembrane region" description="Helical" evidence="10">
    <location>
        <begin position="1715"/>
        <end position="1738"/>
    </location>
</feature>
<evidence type="ECO:0000256" key="6">
    <source>
        <dbReference type="ARBA" id="ARBA00022840"/>
    </source>
</evidence>
<dbReference type="InterPro" id="IPR049517">
    <property type="entry name" value="ACX-like_C"/>
</dbReference>
<dbReference type="GO" id="GO:0016020">
    <property type="term" value="C:membrane"/>
    <property type="evidence" value="ECO:0007669"/>
    <property type="project" value="UniProtKB-SubCell"/>
</dbReference>
<dbReference type="GO" id="GO:0016887">
    <property type="term" value="F:ATP hydrolysis activity"/>
    <property type="evidence" value="ECO:0007669"/>
    <property type="project" value="InterPro"/>
</dbReference>
<keyword evidence="13" id="KW-1185">Reference proteome</keyword>
<feature type="transmembrane region" description="Helical" evidence="10">
    <location>
        <begin position="1916"/>
        <end position="1936"/>
    </location>
</feature>
<dbReference type="InterPro" id="IPR045079">
    <property type="entry name" value="Oxoprolinase-like"/>
</dbReference>
<dbReference type="Gene3D" id="3.40.50.300">
    <property type="entry name" value="P-loop containing nucleotide triphosphate hydrolases"/>
    <property type="match status" value="1"/>
</dbReference>
<dbReference type="InterPro" id="IPR008040">
    <property type="entry name" value="Hydant_A_N"/>
</dbReference>